<gene>
    <name evidence="2" type="ORF">V1I91_08825</name>
</gene>
<dbReference type="Pfam" id="PF20532">
    <property type="entry name" value="DUF6747"/>
    <property type="match status" value="1"/>
</dbReference>
<accession>A0ABU7IUF9</accession>
<evidence type="ECO:0000313" key="2">
    <source>
        <dbReference type="EMBL" id="MEE1976171.1"/>
    </source>
</evidence>
<keyword evidence="1" id="KW-0472">Membrane</keyword>
<dbReference type="RefSeq" id="WP_330097984.1">
    <property type="nucleotide sequence ID" value="NZ_JAZDDG010000003.1"/>
</dbReference>
<name>A0ABU7IUF9_9FLAO</name>
<organism evidence="2 3">
    <name type="scientific">Maribacter cobaltidurans</name>
    <dbReference type="NCBI Taxonomy" id="1178778"/>
    <lineage>
        <taxon>Bacteria</taxon>
        <taxon>Pseudomonadati</taxon>
        <taxon>Bacteroidota</taxon>
        <taxon>Flavobacteriia</taxon>
        <taxon>Flavobacteriales</taxon>
        <taxon>Flavobacteriaceae</taxon>
        <taxon>Maribacter</taxon>
    </lineage>
</organism>
<evidence type="ECO:0000313" key="3">
    <source>
        <dbReference type="Proteomes" id="UP001356308"/>
    </source>
</evidence>
<proteinExistence type="predicted"/>
<keyword evidence="1" id="KW-1133">Transmembrane helix</keyword>
<feature type="transmembrane region" description="Helical" evidence="1">
    <location>
        <begin position="26"/>
        <end position="46"/>
    </location>
</feature>
<evidence type="ECO:0000256" key="1">
    <source>
        <dbReference type="SAM" id="Phobius"/>
    </source>
</evidence>
<comment type="caution">
    <text evidence="2">The sequence shown here is derived from an EMBL/GenBank/DDBJ whole genome shotgun (WGS) entry which is preliminary data.</text>
</comment>
<dbReference type="EMBL" id="JAZDDG010000003">
    <property type="protein sequence ID" value="MEE1976171.1"/>
    <property type="molecule type" value="Genomic_DNA"/>
</dbReference>
<dbReference type="InterPro" id="IPR046635">
    <property type="entry name" value="DUF6747"/>
</dbReference>
<keyword evidence="1" id="KW-0812">Transmembrane</keyword>
<sequence length="58" mass="6977">MKTILLFKEIYSEAFKSIQNYIVKHYFKAFTIFTMVMFVIVLYAFLYRLSTGFVFSNI</sequence>
<keyword evidence="3" id="KW-1185">Reference proteome</keyword>
<reference evidence="2 3" key="1">
    <citation type="submission" date="2024-01" db="EMBL/GenBank/DDBJ databases">
        <title>Maribacter spp. originated from different algae showed divergent polysaccharides utilization ability.</title>
        <authorList>
            <person name="Wang H."/>
            <person name="Wu Y."/>
        </authorList>
    </citation>
    <scope>NUCLEOTIDE SEQUENCE [LARGE SCALE GENOMIC DNA]</scope>
    <source>
        <strain evidence="2 3">PR1</strain>
    </source>
</reference>
<protein>
    <submittedName>
        <fullName evidence="2">DUF6747 family protein</fullName>
    </submittedName>
</protein>
<dbReference type="Proteomes" id="UP001356308">
    <property type="component" value="Unassembled WGS sequence"/>
</dbReference>